<reference evidence="2" key="1">
    <citation type="journal article" date="2013" name="Proc. Natl. Acad. Sci. U.S.A.">
        <title>Improving the coverage of the cyanobacterial phylum using diversity-driven genome sequencing.</title>
        <authorList>
            <person name="Shih P.M."/>
            <person name="Wu D."/>
            <person name="Latifi A."/>
            <person name="Axen S.D."/>
            <person name="Fewer D.P."/>
            <person name="Talla E."/>
            <person name="Calteau A."/>
            <person name="Cai F."/>
            <person name="Tandeau de Marsac N."/>
            <person name="Rippka R."/>
            <person name="Herdman M."/>
            <person name="Sivonen K."/>
            <person name="Coursin T."/>
            <person name="Laurent T."/>
            <person name="Goodwin L."/>
            <person name="Nolan M."/>
            <person name="Davenport K.W."/>
            <person name="Han C.S."/>
            <person name="Rubin E.M."/>
            <person name="Eisen J.A."/>
            <person name="Woyke T."/>
            <person name="Gugger M."/>
            <person name="Kerfeld C.A."/>
        </authorList>
    </citation>
    <scope>NUCLEOTIDE SEQUENCE [LARGE SCALE GENOMIC DNA]</scope>
    <source>
        <strain evidence="2">ATCC 27899 / PCC 7122</strain>
    </source>
</reference>
<dbReference type="HOGENOM" id="CLU_1794513_0_0_3"/>
<dbReference type="AlphaFoldDB" id="K9ZLB1"/>
<protein>
    <submittedName>
        <fullName evidence="1">Uncharacterized protein</fullName>
    </submittedName>
</protein>
<evidence type="ECO:0000313" key="2">
    <source>
        <dbReference type="Proteomes" id="UP000010474"/>
    </source>
</evidence>
<keyword evidence="2" id="KW-1185">Reference proteome</keyword>
<dbReference type="PATRIC" id="fig|272123.3.peg.4291"/>
<proteinExistence type="predicted"/>
<organism evidence="1 2">
    <name type="scientific">Anabaena cylindrica (strain ATCC 27899 / PCC 7122)</name>
    <dbReference type="NCBI Taxonomy" id="272123"/>
    <lineage>
        <taxon>Bacteria</taxon>
        <taxon>Bacillati</taxon>
        <taxon>Cyanobacteriota</taxon>
        <taxon>Cyanophyceae</taxon>
        <taxon>Nostocales</taxon>
        <taxon>Nostocaceae</taxon>
        <taxon>Anabaena</taxon>
    </lineage>
</organism>
<accession>K9ZLB1</accession>
<dbReference type="EMBL" id="CP003659">
    <property type="protein sequence ID" value="AFZ59322.1"/>
    <property type="molecule type" value="Genomic_DNA"/>
</dbReference>
<gene>
    <name evidence="1" type="ordered locus">Anacy_3950</name>
</gene>
<dbReference type="STRING" id="272123.Anacy_3950"/>
<dbReference type="eggNOG" id="ENOG50338SE">
    <property type="taxonomic scope" value="Bacteria"/>
</dbReference>
<dbReference type="Proteomes" id="UP000010474">
    <property type="component" value="Chromosome"/>
</dbReference>
<sequence length="148" mass="17707">MSRHLREINKYRRKGKNLISSNKIKPQQWDISEAEAQEALQAKGYNVKQIKKIHCLKHQVSISYWDHQGNICSSFFSYRIFARWHKEVEKLINNCQNLKEWTRLNHVIGYEFVYYHYLSGIEDALHQSLENRLLVLNVTEEQAVFQDI</sequence>
<dbReference type="RefSeq" id="WP_015215940.1">
    <property type="nucleotide sequence ID" value="NC_019771.1"/>
</dbReference>
<dbReference type="OrthoDB" id="486547at2"/>
<dbReference type="KEGG" id="acy:Anacy_3950"/>
<evidence type="ECO:0000313" key="1">
    <source>
        <dbReference type="EMBL" id="AFZ59322.1"/>
    </source>
</evidence>
<name>K9ZLB1_ANACC</name>